<dbReference type="GO" id="GO:0004497">
    <property type="term" value="F:monooxygenase activity"/>
    <property type="evidence" value="ECO:0007669"/>
    <property type="project" value="InterPro"/>
</dbReference>
<evidence type="ECO:0000256" key="13">
    <source>
        <dbReference type="PIRSR" id="PIRSR602401-1"/>
    </source>
</evidence>
<evidence type="ECO:0000256" key="15">
    <source>
        <dbReference type="SAM" id="MobiDB-lite"/>
    </source>
</evidence>
<dbReference type="SMR" id="A0A1D6FH10"/>
<dbReference type="PRINTS" id="PR00385">
    <property type="entry name" value="P450"/>
</dbReference>
<evidence type="ECO:0000256" key="11">
    <source>
        <dbReference type="ARBA" id="ARBA00023289"/>
    </source>
</evidence>
<sequence>MIPREQPPGMFRPPNAFGAPPPFLPQPPPLQWQWQQPPPPPPSPSPSPAVTFWQRDNVRDHVRKLQQTIELSTALIKELEEIAAAGNPGDGATETRKSASSSAELPWGSGDSSEDKRLGFVELARSMGISQDTHESMATDAANYLCHQLQHLLGPISSATSQSGPWEERSAMVRLTQKLQKSKRNKRWRQRRRKHVAELFQKERADYDRVDREADEWRAKQIAKDIAKRRVESMQQIARKKTNEERKRLESELELALMVEKLQELRSIRVQKMKKQGHFLPEEDDKYLERVKAAVEEEERQAASAARTDAVKDAILTAEESRKPLQYTNSQEGGSEQPKSGPSEDEDQGDGGMSERNDQASQKTEHEDEGHRFEGKGHGHHDPVSNLPFEFYHYYHGSDYDMGTLIEVRRMWDSFIRPGGRVGKTSLMNQYVNNRFSNQYKATIGADFLTKEVQIDDRLFTLQVCLLRHRLPSYYSTIRLGQERFQSLGVAFYRGADCCVLVYDVNVSKSFEKLNNWREEFLIQASPSDPENFPFVVLGNKIDVDGGNSRTVSEKKAKAWCASKGNIPYFETSAKEGFNVEAAFECIARNAVKNEPEEDMYLPDTIDVGGAGRQQRSSVSVKTMDVSPFLALLLVTLLSLLFFLSTWRKKQPSPPSGVGDGRPLPPSPRGLPILGHLPLLGPLPHRKLWAMAQAHGPVMLLRFGRVPTVVASSAAAAQEVMKTRDLAFASRPRMRMAERLVYGRDVAFVPYGEHWRQSRRVCVLHLLSQRRVSSFRHAREQEVAAMLARVRAAAGGRDGAVVNLTAHIISYTNGIISRATYGDKGGRYYDGPDGGEKLAKLFADFEELLGTVTVGEFVPWLAWVDALMGLDAKATRTSAELDAFLERVITDHRRQRRRGGQCDGDDHRDFVDKMFAAATDTTYTTLVWAMAELINHTHEMRRVQDEIRAAVGIDDDHVTEDHLEELRYLRCVIKETLRLHMPLPLLIPRETTVDTELLGYHVPAGTRVIVNAWAIARDAAAWERADEFVPERFAGGDDLKAADYLLLGQDFRFVPFGAGRRGCPGVGFSVPTMELALASLLYHFDWELPARGPSRLEMDELNGLSVRLKANLCLVAKPWCRQ</sequence>
<feature type="region of interest" description="Disordered" evidence="15">
    <location>
        <begin position="85"/>
        <end position="114"/>
    </location>
</feature>
<evidence type="ECO:0000256" key="8">
    <source>
        <dbReference type="ARBA" id="ARBA00023134"/>
    </source>
</evidence>
<dbReference type="PROSITE" id="PS51419">
    <property type="entry name" value="RAB"/>
    <property type="match status" value="1"/>
</dbReference>
<dbReference type="InterPro" id="IPR036396">
    <property type="entry name" value="Cyt_P450_sf"/>
</dbReference>
<evidence type="ECO:0000256" key="10">
    <source>
        <dbReference type="ARBA" id="ARBA00023288"/>
    </source>
</evidence>
<dbReference type="NCBIfam" id="TIGR00231">
    <property type="entry name" value="small_GTP"/>
    <property type="match status" value="1"/>
</dbReference>
<keyword evidence="5" id="KW-0547">Nucleotide-binding</keyword>
<keyword evidence="7 13" id="KW-0408">Iron</keyword>
<dbReference type="PROSITE" id="PS51421">
    <property type="entry name" value="RAS"/>
    <property type="match status" value="1"/>
</dbReference>
<name>A0A1D6FH10_MAIZE</name>
<feature type="compositionally biased region" description="Polar residues" evidence="15">
    <location>
        <begin position="326"/>
        <end position="340"/>
    </location>
</feature>
<keyword evidence="14" id="KW-0175">Coiled coil</keyword>
<dbReference type="PROSITE" id="PS00086">
    <property type="entry name" value="CYTOCHROME_P450"/>
    <property type="match status" value="1"/>
</dbReference>
<dbReference type="AlphaFoldDB" id="A0A1D6FH10"/>
<dbReference type="GO" id="GO:0020037">
    <property type="term" value="F:heme binding"/>
    <property type="evidence" value="ECO:0007669"/>
    <property type="project" value="InterPro"/>
</dbReference>
<dbReference type="PANTHER" id="PTHR47955">
    <property type="entry name" value="CYTOCHROME P450 FAMILY 71 PROTEIN"/>
    <property type="match status" value="1"/>
</dbReference>
<dbReference type="InterPro" id="IPR005225">
    <property type="entry name" value="Small_GTP-bd"/>
</dbReference>
<keyword evidence="4 13" id="KW-0479">Metal-binding</keyword>
<dbReference type="InterPro" id="IPR001128">
    <property type="entry name" value="Cyt_P450"/>
</dbReference>
<feature type="coiled-coil region" evidence="14">
    <location>
        <begin position="224"/>
        <end position="259"/>
    </location>
</feature>
<keyword evidence="3" id="KW-0813">Transport</keyword>
<comment type="cofactor">
    <cofactor evidence="13">
        <name>heme</name>
        <dbReference type="ChEBI" id="CHEBI:30413"/>
    </cofactor>
</comment>
<dbReference type="InterPro" id="IPR017972">
    <property type="entry name" value="Cyt_P450_CS"/>
</dbReference>
<keyword evidence="13" id="KW-0349">Heme</keyword>
<keyword evidence="10" id="KW-0449">Lipoprotein</keyword>
<comment type="subcellular location">
    <subcellularLocation>
        <location evidence="12">Endomembrane system</location>
        <topology evidence="12">Lipid-anchor</topology>
        <orientation evidence="12">Cytoplasmic side</orientation>
    </subcellularLocation>
</comment>
<dbReference type="SUPFAM" id="SSF48264">
    <property type="entry name" value="Cytochrome P450"/>
    <property type="match status" value="1"/>
</dbReference>
<dbReference type="SMART" id="SM00174">
    <property type="entry name" value="RHO"/>
    <property type="match status" value="1"/>
</dbReference>
<feature type="compositionally biased region" description="Basic and acidic residues" evidence="15">
    <location>
        <begin position="353"/>
        <end position="380"/>
    </location>
</feature>
<proteinExistence type="inferred from homology"/>
<evidence type="ECO:0000256" key="7">
    <source>
        <dbReference type="ARBA" id="ARBA00023004"/>
    </source>
</evidence>
<dbReference type="InterPro" id="IPR027417">
    <property type="entry name" value="P-loop_NTPase"/>
</dbReference>
<comment type="similarity">
    <text evidence="2">Belongs to the cytochrome P450 family.</text>
</comment>
<dbReference type="FunFam" id="3.40.50.300:FF:000295">
    <property type="entry name" value="Ras-related protein Rab7"/>
    <property type="match status" value="1"/>
</dbReference>
<dbReference type="CDD" id="cd01862">
    <property type="entry name" value="Rab7"/>
    <property type="match status" value="1"/>
</dbReference>
<dbReference type="ExpressionAtlas" id="A0A1D6FH10">
    <property type="expression patterns" value="baseline and differential"/>
</dbReference>
<feature type="region of interest" description="Disordered" evidence="15">
    <location>
        <begin position="1"/>
        <end position="51"/>
    </location>
</feature>
<dbReference type="PRINTS" id="PR00463">
    <property type="entry name" value="EP450I"/>
</dbReference>
<dbReference type="GO" id="GO:0015031">
    <property type="term" value="P:protein transport"/>
    <property type="evidence" value="ECO:0007669"/>
    <property type="project" value="UniProtKB-KW"/>
</dbReference>
<dbReference type="Pfam" id="PF00067">
    <property type="entry name" value="p450"/>
    <property type="match status" value="1"/>
</dbReference>
<dbReference type="SMART" id="SM00173">
    <property type="entry name" value="RAS"/>
    <property type="match status" value="1"/>
</dbReference>
<feature type="compositionally biased region" description="Pro residues" evidence="15">
    <location>
        <begin position="19"/>
        <end position="47"/>
    </location>
</feature>
<dbReference type="EMBL" id="CM000784">
    <property type="protein sequence ID" value="AQK91125.1"/>
    <property type="molecule type" value="Genomic_DNA"/>
</dbReference>
<dbReference type="GO" id="GO:0005525">
    <property type="term" value="F:GTP binding"/>
    <property type="evidence" value="ECO:0007669"/>
    <property type="project" value="UniProtKB-KW"/>
</dbReference>
<evidence type="ECO:0000256" key="1">
    <source>
        <dbReference type="ARBA" id="ARBA00006270"/>
    </source>
</evidence>
<dbReference type="GO" id="GO:0005506">
    <property type="term" value="F:iron ion binding"/>
    <property type="evidence" value="ECO:0007669"/>
    <property type="project" value="InterPro"/>
</dbReference>
<dbReference type="Gene3D" id="1.10.630.10">
    <property type="entry name" value="Cytochrome P450"/>
    <property type="match status" value="1"/>
</dbReference>
<dbReference type="SMART" id="SM00175">
    <property type="entry name" value="RAB"/>
    <property type="match status" value="1"/>
</dbReference>
<dbReference type="SUPFAM" id="SSF52540">
    <property type="entry name" value="P-loop containing nucleoside triphosphate hydrolases"/>
    <property type="match status" value="1"/>
</dbReference>
<organism evidence="16">
    <name type="scientific">Zea mays</name>
    <name type="common">Maize</name>
    <dbReference type="NCBI Taxonomy" id="4577"/>
    <lineage>
        <taxon>Eukaryota</taxon>
        <taxon>Viridiplantae</taxon>
        <taxon>Streptophyta</taxon>
        <taxon>Embryophyta</taxon>
        <taxon>Tracheophyta</taxon>
        <taxon>Spermatophyta</taxon>
        <taxon>Magnoliopsida</taxon>
        <taxon>Liliopsida</taxon>
        <taxon>Poales</taxon>
        <taxon>Poaceae</taxon>
        <taxon>PACMAD clade</taxon>
        <taxon>Panicoideae</taxon>
        <taxon>Andropogonodae</taxon>
        <taxon>Andropogoneae</taxon>
        <taxon>Tripsacinae</taxon>
        <taxon>Zea</taxon>
    </lineage>
</organism>
<feature type="binding site" description="axial binding residue" evidence="13">
    <location>
        <position position="1063"/>
    </location>
    <ligand>
        <name>heme</name>
        <dbReference type="ChEBI" id="CHEBI:30413"/>
    </ligand>
    <ligandPart>
        <name>Fe</name>
        <dbReference type="ChEBI" id="CHEBI:18248"/>
    </ligandPart>
</feature>
<dbReference type="PANTHER" id="PTHR47955:SF15">
    <property type="entry name" value="CYTOCHROME P450 71A2-LIKE"/>
    <property type="match status" value="1"/>
</dbReference>
<keyword evidence="6" id="KW-0653">Protein transport</keyword>
<evidence type="ECO:0000256" key="4">
    <source>
        <dbReference type="ARBA" id="ARBA00022723"/>
    </source>
</evidence>
<keyword evidence="11" id="KW-0636">Prenylation</keyword>
<evidence type="ECO:0000256" key="6">
    <source>
        <dbReference type="ARBA" id="ARBA00022927"/>
    </source>
</evidence>
<dbReference type="InParanoid" id="A0A1D6FH10"/>
<keyword evidence="8" id="KW-0342">GTP-binding</keyword>
<evidence type="ECO:0000256" key="9">
    <source>
        <dbReference type="ARBA" id="ARBA00023136"/>
    </source>
</evidence>
<dbReference type="Pfam" id="PF00071">
    <property type="entry name" value="Ras"/>
    <property type="match status" value="1"/>
</dbReference>
<evidence type="ECO:0000313" key="16">
    <source>
        <dbReference type="EMBL" id="AQK91125.1"/>
    </source>
</evidence>
<gene>
    <name evidence="16" type="ORF">ZEAMMB73_Zm00001d008984</name>
</gene>
<dbReference type="GO" id="GO:0012505">
    <property type="term" value="C:endomembrane system"/>
    <property type="evidence" value="ECO:0007669"/>
    <property type="project" value="UniProtKB-SubCell"/>
</dbReference>
<dbReference type="GO" id="GO:0003924">
    <property type="term" value="F:GTPase activity"/>
    <property type="evidence" value="ECO:0007669"/>
    <property type="project" value="InterPro"/>
</dbReference>
<reference evidence="16" key="1">
    <citation type="submission" date="2015-12" db="EMBL/GenBank/DDBJ databases">
        <title>Update maize B73 reference genome by single molecule sequencing technologies.</title>
        <authorList>
            <consortium name="Maize Genome Sequencing Project"/>
            <person name="Ware D."/>
        </authorList>
    </citation>
    <scope>NUCLEOTIDE SEQUENCE</scope>
    <source>
        <tissue evidence="16">Seedling</tissue>
    </source>
</reference>
<accession>A0A1D6FH10</accession>
<dbReference type="SMART" id="SM00176">
    <property type="entry name" value="RAN"/>
    <property type="match status" value="1"/>
</dbReference>
<keyword evidence="9" id="KW-0472">Membrane</keyword>
<evidence type="ECO:0000256" key="2">
    <source>
        <dbReference type="ARBA" id="ARBA00010617"/>
    </source>
</evidence>
<dbReference type="STRING" id="4577.A0A1D6FH10"/>
<dbReference type="InterPro" id="IPR002401">
    <property type="entry name" value="Cyt_P450_E_grp-I"/>
</dbReference>
<protein>
    <submittedName>
        <fullName evidence="16">Cytochrome P450 71A26</fullName>
    </submittedName>
</protein>
<evidence type="ECO:0000256" key="14">
    <source>
        <dbReference type="SAM" id="Coils"/>
    </source>
</evidence>
<feature type="region of interest" description="Disordered" evidence="15">
    <location>
        <begin position="318"/>
        <end position="380"/>
    </location>
</feature>
<dbReference type="GO" id="GO:0016705">
    <property type="term" value="F:oxidoreductase activity, acting on paired donors, with incorporation or reduction of molecular oxygen"/>
    <property type="evidence" value="ECO:0007669"/>
    <property type="project" value="InterPro"/>
</dbReference>
<dbReference type="Gene3D" id="3.40.50.300">
    <property type="entry name" value="P-loop containing nucleotide triphosphate hydrolases"/>
    <property type="match status" value="1"/>
</dbReference>
<dbReference type="IntAct" id="A0A1D6FH10">
    <property type="interactions" value="6"/>
</dbReference>
<evidence type="ECO:0000256" key="3">
    <source>
        <dbReference type="ARBA" id="ARBA00022448"/>
    </source>
</evidence>
<comment type="similarity">
    <text evidence="1">Belongs to the small GTPase superfamily. Rab family.</text>
</comment>
<evidence type="ECO:0000256" key="12">
    <source>
        <dbReference type="ARBA" id="ARBA00046278"/>
    </source>
</evidence>
<dbReference type="InterPro" id="IPR001806">
    <property type="entry name" value="Small_GTPase"/>
</dbReference>
<evidence type="ECO:0000256" key="5">
    <source>
        <dbReference type="ARBA" id="ARBA00022741"/>
    </source>
</evidence>